<dbReference type="GO" id="GO:0005737">
    <property type="term" value="C:cytoplasm"/>
    <property type="evidence" value="ECO:0007669"/>
    <property type="project" value="TreeGrafter"/>
</dbReference>
<dbReference type="PANTHER" id="PTHR48100:SF19">
    <property type="entry name" value="PHOSPHOGLYCERATE MUTASE FAMILY PROTEIN"/>
    <property type="match status" value="1"/>
</dbReference>
<evidence type="ECO:0000313" key="1">
    <source>
        <dbReference type="EMBL" id="GMN40208.1"/>
    </source>
</evidence>
<name>A0AA88CYZ2_FICCA</name>
<evidence type="ECO:0008006" key="3">
    <source>
        <dbReference type="Google" id="ProtNLM"/>
    </source>
</evidence>
<dbReference type="Proteomes" id="UP001187192">
    <property type="component" value="Unassembled WGS sequence"/>
</dbReference>
<gene>
    <name evidence="1" type="ORF">TIFTF001_009440</name>
</gene>
<accession>A0AA88CYZ2</accession>
<dbReference type="SUPFAM" id="SSF53254">
    <property type="entry name" value="Phosphoglycerate mutase-like"/>
    <property type="match status" value="1"/>
</dbReference>
<protein>
    <recommendedName>
        <fullName evidence="3">Phosphoglycerate mutase-like protein</fullName>
    </recommendedName>
</protein>
<dbReference type="Gene3D" id="3.40.50.1240">
    <property type="entry name" value="Phosphoglycerate mutase-like"/>
    <property type="match status" value="1"/>
</dbReference>
<dbReference type="EMBL" id="BTGU01000010">
    <property type="protein sequence ID" value="GMN40208.1"/>
    <property type="molecule type" value="Genomic_DNA"/>
</dbReference>
<dbReference type="AlphaFoldDB" id="A0AA88CYZ2"/>
<proteinExistence type="predicted"/>
<comment type="caution">
    <text evidence="1">The sequence shown here is derived from an EMBL/GenBank/DDBJ whole genome shotgun (WGS) entry which is preliminary data.</text>
</comment>
<keyword evidence="2" id="KW-1185">Reference proteome</keyword>
<reference evidence="1" key="1">
    <citation type="submission" date="2023-07" db="EMBL/GenBank/DDBJ databases">
        <title>draft genome sequence of fig (Ficus carica).</title>
        <authorList>
            <person name="Takahashi T."/>
            <person name="Nishimura K."/>
        </authorList>
    </citation>
    <scope>NUCLEOTIDE SEQUENCE</scope>
</reference>
<dbReference type="PANTHER" id="PTHR48100">
    <property type="entry name" value="BROAD-SPECIFICITY PHOSPHATASE YOR283W-RELATED"/>
    <property type="match status" value="1"/>
</dbReference>
<dbReference type="InterPro" id="IPR029033">
    <property type="entry name" value="His_PPase_superfam"/>
</dbReference>
<dbReference type="GO" id="GO:0016791">
    <property type="term" value="F:phosphatase activity"/>
    <property type="evidence" value="ECO:0007669"/>
    <property type="project" value="TreeGrafter"/>
</dbReference>
<organism evidence="1 2">
    <name type="scientific">Ficus carica</name>
    <name type="common">Common fig</name>
    <dbReference type="NCBI Taxonomy" id="3494"/>
    <lineage>
        <taxon>Eukaryota</taxon>
        <taxon>Viridiplantae</taxon>
        <taxon>Streptophyta</taxon>
        <taxon>Embryophyta</taxon>
        <taxon>Tracheophyta</taxon>
        <taxon>Spermatophyta</taxon>
        <taxon>Magnoliopsida</taxon>
        <taxon>eudicotyledons</taxon>
        <taxon>Gunneridae</taxon>
        <taxon>Pentapetalae</taxon>
        <taxon>rosids</taxon>
        <taxon>fabids</taxon>
        <taxon>Rosales</taxon>
        <taxon>Moraceae</taxon>
        <taxon>Ficeae</taxon>
        <taxon>Ficus</taxon>
    </lineage>
</organism>
<sequence length="217" mass="24027">MGDRAEQARTMQTAVGVFGGEAHKNDVVNGAPNLMVENAGNSGRPAISSLSSPPFMAVELCRERLGVHPCDKRRSVSEYRSLLPAVDFSQASDHFFADEIYIESNEDKLWKADVRENNDELAARGLKFLNWLWTRKEKEIAIVTHSGFLSQALRALAGDFHPLVKSELCTQFANCELRSVVIVDRSLIGSDSSTTNYRFDLPSDVANEKHSNNGALK</sequence>
<dbReference type="InterPro" id="IPR050275">
    <property type="entry name" value="PGM_Phosphatase"/>
</dbReference>
<evidence type="ECO:0000313" key="2">
    <source>
        <dbReference type="Proteomes" id="UP001187192"/>
    </source>
</evidence>